<evidence type="ECO:0000259" key="7">
    <source>
        <dbReference type="Pfam" id="PF00127"/>
    </source>
</evidence>
<evidence type="ECO:0000313" key="9">
    <source>
        <dbReference type="Proteomes" id="UP001268864"/>
    </source>
</evidence>
<evidence type="ECO:0000256" key="6">
    <source>
        <dbReference type="ARBA" id="ARBA00023136"/>
    </source>
</evidence>
<evidence type="ECO:0000256" key="2">
    <source>
        <dbReference type="ARBA" id="ARBA00022448"/>
    </source>
</evidence>
<comment type="subcellular location">
    <subcellularLocation>
        <location evidence="1">Membrane</location>
    </subcellularLocation>
</comment>
<keyword evidence="6" id="KW-0472">Membrane</keyword>
<feature type="domain" description="Blue (type 1) copper" evidence="7">
    <location>
        <begin position="37"/>
        <end position="136"/>
    </location>
</feature>
<dbReference type="InterPro" id="IPR028871">
    <property type="entry name" value="BlueCu_1_BS"/>
</dbReference>
<evidence type="ECO:0000313" key="8">
    <source>
        <dbReference type="EMBL" id="MDS0284447.1"/>
    </source>
</evidence>
<gene>
    <name evidence="8" type="ORF">NDI86_20330</name>
</gene>
<keyword evidence="4" id="KW-0249">Electron transport</keyword>
<name>A0ABU2FVZ0_9EURY</name>
<reference evidence="8 9" key="1">
    <citation type="submission" date="2022-06" db="EMBL/GenBank/DDBJ databases">
        <title>Halomicroarcula sp. a new haloarchaeum isolate from saline soil.</title>
        <authorList>
            <person name="Strakova D."/>
            <person name="Galisteo C."/>
            <person name="Sanchez-Porro C."/>
            <person name="Ventosa A."/>
        </authorList>
    </citation>
    <scope>NUCLEOTIDE SEQUENCE [LARGE SCALE GENOMIC DNA]</scope>
    <source>
        <strain evidence="8 9">S3CR25-11</strain>
    </source>
</reference>
<evidence type="ECO:0000256" key="3">
    <source>
        <dbReference type="ARBA" id="ARBA00022723"/>
    </source>
</evidence>
<dbReference type="CDD" id="cd04220">
    <property type="entry name" value="Halocyanin"/>
    <property type="match status" value="1"/>
</dbReference>
<dbReference type="PANTHER" id="PTHR34192:SF10">
    <property type="entry name" value="PLASTOCYANIN MAJOR ISOFORM, CHLOROPLASTIC-RELATED"/>
    <property type="match status" value="1"/>
</dbReference>
<sequence length="136" mass="14445">MNRRRVLRLCGATLAATVSAGCSATGGSDGAKRISMNDDFEFDPKRSTISAGTTVRWRNDSAVGHTVTAYNDEIPSDAAYFASGGFESETAARNDISGGLIASGDTYEHTFELSGTYEYVCIPHESSEMTGTVVVE</sequence>
<evidence type="ECO:0000256" key="4">
    <source>
        <dbReference type="ARBA" id="ARBA00022982"/>
    </source>
</evidence>
<keyword evidence="2" id="KW-0813">Transport</keyword>
<dbReference type="PANTHER" id="PTHR34192">
    <property type="entry name" value="PLASTOCYANIN MAJOR ISOFORM, CHLOROPLASTIC-RELATED"/>
    <property type="match status" value="1"/>
</dbReference>
<dbReference type="EMBL" id="JAMQOS010000008">
    <property type="protein sequence ID" value="MDS0284447.1"/>
    <property type="molecule type" value="Genomic_DNA"/>
</dbReference>
<keyword evidence="3" id="KW-0479">Metal-binding</keyword>
<evidence type="ECO:0000256" key="1">
    <source>
        <dbReference type="ARBA" id="ARBA00004370"/>
    </source>
</evidence>
<dbReference type="PROSITE" id="PS51257">
    <property type="entry name" value="PROKAR_LIPOPROTEIN"/>
    <property type="match status" value="1"/>
</dbReference>
<keyword evidence="5" id="KW-0186">Copper</keyword>
<dbReference type="SUPFAM" id="SSF49503">
    <property type="entry name" value="Cupredoxins"/>
    <property type="match status" value="1"/>
</dbReference>
<accession>A0ABU2FVZ0</accession>
<dbReference type="InterPro" id="IPR008972">
    <property type="entry name" value="Cupredoxin"/>
</dbReference>
<dbReference type="Proteomes" id="UP001268864">
    <property type="component" value="Unassembled WGS sequence"/>
</dbReference>
<organism evidence="8 9">
    <name type="scientific">Haloarcula onubensis</name>
    <dbReference type="NCBI Taxonomy" id="2950539"/>
    <lineage>
        <taxon>Archaea</taxon>
        <taxon>Methanobacteriati</taxon>
        <taxon>Methanobacteriota</taxon>
        <taxon>Stenosarchaea group</taxon>
        <taxon>Halobacteria</taxon>
        <taxon>Halobacteriales</taxon>
        <taxon>Haloarculaceae</taxon>
        <taxon>Haloarcula</taxon>
    </lineage>
</organism>
<dbReference type="PROSITE" id="PS00196">
    <property type="entry name" value="COPPER_BLUE"/>
    <property type="match status" value="1"/>
</dbReference>
<dbReference type="InterPro" id="IPR000923">
    <property type="entry name" value="BlueCu_1"/>
</dbReference>
<evidence type="ECO:0000256" key="5">
    <source>
        <dbReference type="ARBA" id="ARBA00023008"/>
    </source>
</evidence>
<dbReference type="Gene3D" id="2.60.40.420">
    <property type="entry name" value="Cupredoxins - blue copper proteins"/>
    <property type="match status" value="1"/>
</dbReference>
<dbReference type="Pfam" id="PF00127">
    <property type="entry name" value="Copper-bind"/>
    <property type="match status" value="1"/>
</dbReference>
<comment type="caution">
    <text evidence="8">The sequence shown here is derived from an EMBL/GenBank/DDBJ whole genome shotgun (WGS) entry which is preliminary data.</text>
</comment>
<keyword evidence="9" id="KW-1185">Reference proteome</keyword>
<protein>
    <submittedName>
        <fullName evidence="8">Plastocyanin/azurin family copper-binding protein</fullName>
    </submittedName>
</protein>
<proteinExistence type="predicted"/>